<comment type="caution">
    <text evidence="1">The sequence shown here is derived from an EMBL/GenBank/DDBJ whole genome shotgun (WGS) entry which is preliminary data.</text>
</comment>
<protein>
    <submittedName>
        <fullName evidence="1">Uncharacterized protein</fullName>
    </submittedName>
</protein>
<accession>A0ACC2MSG6</accession>
<sequence>MEDIGREYLADLVSRSLLNCQGIAGYYTMHDLTHDLARSVLGTDFWKIGDEKSHGNNSEKARYMSDYISGESCNFEDFYCLKSLRTLSLFLSLSYTGNIPADLFINLRHIHTLHLFASSITELPESIGDLLQLRYLQLFSTDIEIGHGMNELKDLIHLRGYLCISELENVVDVEEAKEVHLKNKQKIDRLQLRWKCDSVESWQEGIEEEHGPELHKDTLQDLTSFLVLHSSMFYYCRAVFPS</sequence>
<evidence type="ECO:0000313" key="2">
    <source>
        <dbReference type="Proteomes" id="UP001234297"/>
    </source>
</evidence>
<dbReference type="Proteomes" id="UP001234297">
    <property type="component" value="Chromosome 1"/>
</dbReference>
<reference evidence="1 2" key="1">
    <citation type="journal article" date="2022" name="Hortic Res">
        <title>A haplotype resolved chromosomal level avocado genome allows analysis of novel avocado genes.</title>
        <authorList>
            <person name="Nath O."/>
            <person name="Fletcher S.J."/>
            <person name="Hayward A."/>
            <person name="Shaw L.M."/>
            <person name="Masouleh A.K."/>
            <person name="Furtado A."/>
            <person name="Henry R.J."/>
            <person name="Mitter N."/>
        </authorList>
    </citation>
    <scope>NUCLEOTIDE SEQUENCE [LARGE SCALE GENOMIC DNA]</scope>
    <source>
        <strain evidence="2">cv. Hass</strain>
    </source>
</reference>
<keyword evidence="2" id="KW-1185">Reference proteome</keyword>
<name>A0ACC2MSG6_PERAE</name>
<gene>
    <name evidence="1" type="ORF">MRB53_001647</name>
</gene>
<dbReference type="EMBL" id="CM056809">
    <property type="protein sequence ID" value="KAJ8648624.1"/>
    <property type="molecule type" value="Genomic_DNA"/>
</dbReference>
<proteinExistence type="predicted"/>
<evidence type="ECO:0000313" key="1">
    <source>
        <dbReference type="EMBL" id="KAJ8648624.1"/>
    </source>
</evidence>
<organism evidence="1 2">
    <name type="scientific">Persea americana</name>
    <name type="common">Avocado</name>
    <dbReference type="NCBI Taxonomy" id="3435"/>
    <lineage>
        <taxon>Eukaryota</taxon>
        <taxon>Viridiplantae</taxon>
        <taxon>Streptophyta</taxon>
        <taxon>Embryophyta</taxon>
        <taxon>Tracheophyta</taxon>
        <taxon>Spermatophyta</taxon>
        <taxon>Magnoliopsida</taxon>
        <taxon>Magnoliidae</taxon>
        <taxon>Laurales</taxon>
        <taxon>Lauraceae</taxon>
        <taxon>Persea</taxon>
    </lineage>
</organism>